<feature type="region of interest" description="Disordered" evidence="1">
    <location>
        <begin position="1"/>
        <end position="28"/>
    </location>
</feature>
<keyword evidence="3" id="KW-1185">Reference proteome</keyword>
<dbReference type="AlphaFoldDB" id="A0A448WS32"/>
<protein>
    <submittedName>
        <fullName evidence="2">Uncharacterized protein</fullName>
    </submittedName>
</protein>
<gene>
    <name evidence="2" type="ORF">PXEA_LOCUS12278</name>
</gene>
<feature type="region of interest" description="Disordered" evidence="1">
    <location>
        <begin position="37"/>
        <end position="56"/>
    </location>
</feature>
<name>A0A448WS32_9PLAT</name>
<accession>A0A448WS32</accession>
<proteinExistence type="predicted"/>
<organism evidence="2 3">
    <name type="scientific">Protopolystoma xenopodis</name>
    <dbReference type="NCBI Taxonomy" id="117903"/>
    <lineage>
        <taxon>Eukaryota</taxon>
        <taxon>Metazoa</taxon>
        <taxon>Spiralia</taxon>
        <taxon>Lophotrochozoa</taxon>
        <taxon>Platyhelminthes</taxon>
        <taxon>Monogenea</taxon>
        <taxon>Polyopisthocotylea</taxon>
        <taxon>Polystomatidea</taxon>
        <taxon>Polystomatidae</taxon>
        <taxon>Protopolystoma</taxon>
    </lineage>
</organism>
<reference evidence="2" key="1">
    <citation type="submission" date="2018-11" db="EMBL/GenBank/DDBJ databases">
        <authorList>
            <consortium name="Pathogen Informatics"/>
        </authorList>
    </citation>
    <scope>NUCLEOTIDE SEQUENCE</scope>
</reference>
<dbReference type="Proteomes" id="UP000784294">
    <property type="component" value="Unassembled WGS sequence"/>
</dbReference>
<evidence type="ECO:0000313" key="2">
    <source>
        <dbReference type="EMBL" id="VEL18838.1"/>
    </source>
</evidence>
<comment type="caution">
    <text evidence="2">The sequence shown here is derived from an EMBL/GenBank/DDBJ whole genome shotgun (WGS) entry which is preliminary data.</text>
</comment>
<sequence length="75" mass="8105">MPSNKQLSKHRFPSPDQVTADGIRGGSFAAGRQGAVSLSPVHGDMPHSTAYSQPWPPTQVCGTRHMLSTFRKEVS</sequence>
<evidence type="ECO:0000313" key="3">
    <source>
        <dbReference type="Proteomes" id="UP000784294"/>
    </source>
</evidence>
<dbReference type="EMBL" id="CAAALY010038952">
    <property type="protein sequence ID" value="VEL18838.1"/>
    <property type="molecule type" value="Genomic_DNA"/>
</dbReference>
<evidence type="ECO:0000256" key="1">
    <source>
        <dbReference type="SAM" id="MobiDB-lite"/>
    </source>
</evidence>